<dbReference type="EMBL" id="JBHUMD010000027">
    <property type="protein sequence ID" value="MFD2603277.1"/>
    <property type="molecule type" value="Genomic_DNA"/>
</dbReference>
<dbReference type="Gene3D" id="2.130.10.10">
    <property type="entry name" value="YVTN repeat-like/Quinoprotein amine dehydrogenase"/>
    <property type="match status" value="1"/>
</dbReference>
<reference evidence="2" key="1">
    <citation type="journal article" date="2019" name="Int. J. Syst. Evol. Microbiol.">
        <title>The Global Catalogue of Microorganisms (GCM) 10K type strain sequencing project: providing services to taxonomists for standard genome sequencing and annotation.</title>
        <authorList>
            <consortium name="The Broad Institute Genomics Platform"/>
            <consortium name="The Broad Institute Genome Sequencing Center for Infectious Disease"/>
            <person name="Wu L."/>
            <person name="Ma J."/>
        </authorList>
    </citation>
    <scope>NUCLEOTIDE SEQUENCE [LARGE SCALE GENOMIC DNA]</scope>
    <source>
        <strain evidence="2">KCTC 42107</strain>
    </source>
</reference>
<name>A0ABW5NZF8_9FLAO</name>
<dbReference type="Pfam" id="PF16819">
    <property type="entry name" value="DUF5074"/>
    <property type="match status" value="1"/>
</dbReference>
<dbReference type="SUPFAM" id="SSF63825">
    <property type="entry name" value="YWTD domain"/>
    <property type="match status" value="1"/>
</dbReference>
<sequence length="357" mass="37257">MKLHKLILTAVAGSLLFVSCSDDDNKDVPSGAYDNGVLILNEGGFLKGNASVSFLSEAAGAQVENDIFSLVNGGGLLGDTAQDMGFNGDLAYIVLNGSNKIEVVNRYTFAGETTISTGLVNPRYIAFANGKAYVTCWGDATVATDDYVAVINLALNTVGATIPVAEGPESIVEENGKLYVAHSGGYNYGNTVSVIDASSNTVTKSITVGDVPNSLEVENGNLYVLCGGVPSWGEVETAGELNVISLNNNTVTKTLDFAAATHPSNLVIEDNNIFYTIDNGVYSTPIASGSLPASPLFTTADQGVYGIYGFAVEDGRIYVADAGDYNAAGKVYIYSAAGVLQNDFVVGVIPSGFYFND</sequence>
<accession>A0ABW5NZF8</accession>
<dbReference type="PANTHER" id="PTHR47197:SF3">
    <property type="entry name" value="DIHYDRO-HEME D1 DEHYDROGENASE"/>
    <property type="match status" value="1"/>
</dbReference>
<dbReference type="RefSeq" id="WP_379821991.1">
    <property type="nucleotide sequence ID" value="NZ_JBHUMD010000027.1"/>
</dbReference>
<evidence type="ECO:0000313" key="1">
    <source>
        <dbReference type="EMBL" id="MFD2603277.1"/>
    </source>
</evidence>
<evidence type="ECO:0000313" key="2">
    <source>
        <dbReference type="Proteomes" id="UP001597480"/>
    </source>
</evidence>
<keyword evidence="2" id="KW-1185">Reference proteome</keyword>
<dbReference type="InterPro" id="IPR051200">
    <property type="entry name" value="Host-pathogen_enzymatic-act"/>
</dbReference>
<dbReference type="Proteomes" id="UP001597480">
    <property type="component" value="Unassembled WGS sequence"/>
</dbReference>
<dbReference type="InterPro" id="IPR015943">
    <property type="entry name" value="WD40/YVTN_repeat-like_dom_sf"/>
</dbReference>
<proteinExistence type="predicted"/>
<organism evidence="1 2">
    <name type="scientific">Flavobacterium suzhouense</name>
    <dbReference type="NCBI Taxonomy" id="1529638"/>
    <lineage>
        <taxon>Bacteria</taxon>
        <taxon>Pseudomonadati</taxon>
        <taxon>Bacteroidota</taxon>
        <taxon>Flavobacteriia</taxon>
        <taxon>Flavobacteriales</taxon>
        <taxon>Flavobacteriaceae</taxon>
        <taxon>Flavobacterium</taxon>
    </lineage>
</organism>
<dbReference type="PROSITE" id="PS51257">
    <property type="entry name" value="PROKAR_LIPOPROTEIN"/>
    <property type="match status" value="1"/>
</dbReference>
<gene>
    <name evidence="1" type="ORF">ACFSR3_14535</name>
</gene>
<dbReference type="PANTHER" id="PTHR47197">
    <property type="entry name" value="PROTEIN NIRF"/>
    <property type="match status" value="1"/>
</dbReference>
<dbReference type="InterPro" id="IPR031815">
    <property type="entry name" value="DUF5074"/>
</dbReference>
<protein>
    <submittedName>
        <fullName evidence="1">YncE family protein</fullName>
    </submittedName>
</protein>
<comment type="caution">
    <text evidence="1">The sequence shown here is derived from an EMBL/GenBank/DDBJ whole genome shotgun (WGS) entry which is preliminary data.</text>
</comment>